<dbReference type="Pfam" id="PF01582">
    <property type="entry name" value="TIR"/>
    <property type="match status" value="1"/>
</dbReference>
<feature type="region of interest" description="Disordered" evidence="5">
    <location>
        <begin position="539"/>
        <end position="568"/>
    </location>
</feature>
<dbReference type="Gene3D" id="2.60.40.10">
    <property type="entry name" value="Immunoglobulins"/>
    <property type="match status" value="3"/>
</dbReference>
<dbReference type="PROSITE" id="PS50104">
    <property type="entry name" value="TIR"/>
    <property type="match status" value="1"/>
</dbReference>
<evidence type="ECO:0000259" key="8">
    <source>
        <dbReference type="PROSITE" id="PS50104"/>
    </source>
</evidence>
<feature type="compositionally biased region" description="Basic and acidic residues" evidence="5">
    <location>
        <begin position="544"/>
        <end position="556"/>
    </location>
</feature>
<dbReference type="InterPro" id="IPR000157">
    <property type="entry name" value="TIR_dom"/>
</dbReference>
<evidence type="ECO:0000259" key="9">
    <source>
        <dbReference type="PROSITE" id="PS50835"/>
    </source>
</evidence>
<evidence type="ECO:0000256" key="7">
    <source>
        <dbReference type="SAM" id="SignalP"/>
    </source>
</evidence>
<dbReference type="InterPro" id="IPR036179">
    <property type="entry name" value="Ig-like_dom_sf"/>
</dbReference>
<evidence type="ECO:0000256" key="1">
    <source>
        <dbReference type="ARBA" id="ARBA00009752"/>
    </source>
</evidence>
<dbReference type="PROSITE" id="PS50835">
    <property type="entry name" value="IG_LIKE"/>
    <property type="match status" value="2"/>
</dbReference>
<dbReference type="OrthoDB" id="6132459at2759"/>
<dbReference type="SUPFAM" id="SSF52200">
    <property type="entry name" value="Toll/Interleukin receptor TIR domain"/>
    <property type="match status" value="2"/>
</dbReference>
<dbReference type="KEGG" id="cgob:115026159"/>
<feature type="domain" description="TIR" evidence="8">
    <location>
        <begin position="452"/>
        <end position="644"/>
    </location>
</feature>
<keyword evidence="4" id="KW-0393">Immunoglobulin domain</keyword>
<dbReference type="PANTHER" id="PTHR11890:SF3">
    <property type="entry name" value="INTERLEUKIN-1 RECEPTOR TYPE 2"/>
    <property type="match status" value="1"/>
</dbReference>
<dbReference type="FunCoup" id="A0A6J2RUR9">
    <property type="interactions" value="727"/>
</dbReference>
<feature type="domain" description="Ig-like" evidence="9">
    <location>
        <begin position="186"/>
        <end position="277"/>
    </location>
</feature>
<keyword evidence="10" id="KW-1185">Reference proteome</keyword>
<dbReference type="InterPro" id="IPR013783">
    <property type="entry name" value="Ig-like_fold"/>
</dbReference>
<keyword evidence="3" id="KW-0325">Glycoprotein</keyword>
<keyword evidence="6" id="KW-0812">Transmembrane</keyword>
<dbReference type="AlphaFoldDB" id="A0A6J2RUR9"/>
<feature type="domain" description="Ig-like" evidence="9">
    <location>
        <begin position="288"/>
        <end position="383"/>
    </location>
</feature>
<dbReference type="Proteomes" id="UP000504630">
    <property type="component" value="Chromosome 21"/>
</dbReference>
<gene>
    <name evidence="11" type="primary">LOC115026159</name>
</gene>
<name>A0A6J2RUR9_COTGO</name>
<dbReference type="InterPro" id="IPR035897">
    <property type="entry name" value="Toll_tir_struct_dom_sf"/>
</dbReference>
<feature type="compositionally biased region" description="Polar residues" evidence="5">
    <location>
        <begin position="651"/>
        <end position="662"/>
    </location>
</feature>
<evidence type="ECO:0000256" key="3">
    <source>
        <dbReference type="ARBA" id="ARBA00023180"/>
    </source>
</evidence>
<sequence length="691" mass="78766">MKSGWLCILISKCCLCLSAMGQRATLGSLLFLFGLFGICTGFEQENCTNYNLQFERVYSVPGDVAMLTSSLVSSEVFNFETVPYNFTWYDSKTGQEISNETSRILAHGETLWFLNITLDEDGEYMLLMSTLRINTWLLLIQLLIDDREQKTAHFLLHLSDRTPSWCYRQATRLVVERPVAGECGRPRKAYQTLTNGVADTLSCPLKEYIDKLDSYNITSSLEWYRGCDPIVDENDRYTYLPDGKLNIGLVESTNNFYTCTLTFSLGGRIGSVSETIEAFVSRKYCMTPRVNQPANEIIKEQMGSNFYKLCRVFVPCVGEPSVDIVWLVRDEFILNTDPADRVYTSEQRKEAQTVPEEGVWLERVLTISELREEDFHINYTCRAYSAKGFPGSYFTLLPADPNDILPIGSVLGGVTVLFIVSVSIYYLFKVDIVLWFRSMFPILYTNTDLDGKLYDAYVAYAQPRAVGFSTEVEEFVLHTLPQVLEKACGYKLFIAGRDCMPGMAVVDSVEENIQASRRLLLLYTASTFIRSSISNNNNNISKSSDSRDNSESKTSDRSSNMSFDGSEEVYPDSRQQLECLEAMHRTLLEESLKVILVEMEEITPAQLALFPESMRHLRNKQGAVCWWKNPSMKQRWRTCMRTKEDEEKGGQDTQPSASISPSSRFWKEMRYSMPVRGKRALYPEKTALLNL</sequence>
<feature type="compositionally biased region" description="Basic and acidic residues" evidence="5">
    <location>
        <begin position="641"/>
        <end position="650"/>
    </location>
</feature>
<dbReference type="SMART" id="SM00255">
    <property type="entry name" value="TIR"/>
    <property type="match status" value="1"/>
</dbReference>
<keyword evidence="6" id="KW-1133">Transmembrane helix</keyword>
<keyword evidence="7" id="KW-0732">Signal</keyword>
<comment type="similarity">
    <text evidence="1">Belongs to the interleukin-1 receptor family.</text>
</comment>
<accession>A0A6J2RUR9</accession>
<evidence type="ECO:0000313" key="11">
    <source>
        <dbReference type="RefSeq" id="XP_029314683.1"/>
    </source>
</evidence>
<dbReference type="InParanoid" id="A0A6J2RUR9"/>
<dbReference type="Gene3D" id="3.40.50.10140">
    <property type="entry name" value="Toll/interleukin-1 receptor homology (TIR) domain"/>
    <property type="match status" value="1"/>
</dbReference>
<dbReference type="InterPro" id="IPR007110">
    <property type="entry name" value="Ig-like_dom"/>
</dbReference>
<evidence type="ECO:0000256" key="4">
    <source>
        <dbReference type="ARBA" id="ARBA00023319"/>
    </source>
</evidence>
<dbReference type="PRINTS" id="PR01537">
    <property type="entry name" value="INTRLKN1R1F"/>
</dbReference>
<dbReference type="PANTHER" id="PTHR11890">
    <property type="entry name" value="INTERLEUKIN-1 RECEPTOR FAMILY MEMBER"/>
    <property type="match status" value="1"/>
</dbReference>
<dbReference type="SUPFAM" id="SSF48726">
    <property type="entry name" value="Immunoglobulin"/>
    <property type="match status" value="1"/>
</dbReference>
<keyword evidence="2" id="KW-1015">Disulfide bond</keyword>
<feature type="transmembrane region" description="Helical" evidence="6">
    <location>
        <begin position="404"/>
        <end position="428"/>
    </location>
</feature>
<reference evidence="11" key="1">
    <citation type="submission" date="2025-08" db="UniProtKB">
        <authorList>
            <consortium name="RefSeq"/>
        </authorList>
    </citation>
    <scope>IDENTIFICATION</scope>
</reference>
<organism evidence="10 11">
    <name type="scientific">Cottoperca gobio</name>
    <name type="common">Frogmouth</name>
    <name type="synonym">Aphritis gobio</name>
    <dbReference type="NCBI Taxonomy" id="56716"/>
    <lineage>
        <taxon>Eukaryota</taxon>
        <taxon>Metazoa</taxon>
        <taxon>Chordata</taxon>
        <taxon>Craniata</taxon>
        <taxon>Vertebrata</taxon>
        <taxon>Euteleostomi</taxon>
        <taxon>Actinopterygii</taxon>
        <taxon>Neopterygii</taxon>
        <taxon>Teleostei</taxon>
        <taxon>Neoteleostei</taxon>
        <taxon>Acanthomorphata</taxon>
        <taxon>Eupercaria</taxon>
        <taxon>Perciformes</taxon>
        <taxon>Notothenioidei</taxon>
        <taxon>Bovichtidae</taxon>
        <taxon>Cottoperca</taxon>
    </lineage>
</organism>
<dbReference type="InterPro" id="IPR015621">
    <property type="entry name" value="IL-1_rcpt_fam"/>
</dbReference>
<keyword evidence="6" id="KW-0472">Membrane</keyword>
<protein>
    <submittedName>
        <fullName evidence="11">Interleukin-1 receptor type 1-like isoform X1</fullName>
    </submittedName>
</protein>
<evidence type="ECO:0000313" key="10">
    <source>
        <dbReference type="Proteomes" id="UP000504630"/>
    </source>
</evidence>
<evidence type="ECO:0000256" key="5">
    <source>
        <dbReference type="SAM" id="MobiDB-lite"/>
    </source>
</evidence>
<proteinExistence type="inferred from homology"/>
<dbReference type="GO" id="GO:0007165">
    <property type="term" value="P:signal transduction"/>
    <property type="evidence" value="ECO:0007669"/>
    <property type="project" value="InterPro"/>
</dbReference>
<feature type="region of interest" description="Disordered" evidence="5">
    <location>
        <begin position="641"/>
        <end position="662"/>
    </location>
</feature>
<feature type="signal peptide" evidence="7">
    <location>
        <begin position="1"/>
        <end position="21"/>
    </location>
</feature>
<dbReference type="GeneID" id="115026159"/>
<evidence type="ECO:0000256" key="2">
    <source>
        <dbReference type="ARBA" id="ARBA00023157"/>
    </source>
</evidence>
<dbReference type="RefSeq" id="XP_029314683.1">
    <property type="nucleotide sequence ID" value="XM_029458823.1"/>
</dbReference>
<evidence type="ECO:0000256" key="6">
    <source>
        <dbReference type="SAM" id="Phobius"/>
    </source>
</evidence>
<feature type="chain" id="PRO_5027119098" evidence="7">
    <location>
        <begin position="22"/>
        <end position="691"/>
    </location>
</feature>